<evidence type="ECO:0000313" key="9">
    <source>
        <dbReference type="EMBL" id="MDO6452401.1"/>
    </source>
</evidence>
<dbReference type="InterPro" id="IPR000073">
    <property type="entry name" value="AB_hydrolase_1"/>
</dbReference>
<dbReference type="InterPro" id="IPR051321">
    <property type="entry name" value="PHA/PHB_synthase"/>
</dbReference>
<dbReference type="EMBL" id="JAUOPG010000001">
    <property type="protein sequence ID" value="MDO6452401.1"/>
    <property type="molecule type" value="Genomic_DNA"/>
</dbReference>
<protein>
    <recommendedName>
        <fullName evidence="2">Poly(3-hydroxyalkanoate) polymerase subunit PhaC</fullName>
    </recommendedName>
    <alternativeName>
        <fullName evidence="6">PHB synthase subunit PhaC</fullName>
    </alternativeName>
</protein>
<dbReference type="InterPro" id="IPR029058">
    <property type="entry name" value="AB_hydrolase_fold"/>
</dbReference>
<keyword evidence="3" id="KW-0808">Transferase</keyword>
<feature type="coiled-coil region" evidence="7">
    <location>
        <begin position="1"/>
        <end position="28"/>
    </location>
</feature>
<keyword evidence="7" id="KW-0175">Coiled coil</keyword>
<dbReference type="GO" id="GO:0016746">
    <property type="term" value="F:acyltransferase activity"/>
    <property type="evidence" value="ECO:0007669"/>
    <property type="project" value="UniProtKB-KW"/>
</dbReference>
<evidence type="ECO:0000256" key="7">
    <source>
        <dbReference type="SAM" id="Coils"/>
    </source>
</evidence>
<feature type="domain" description="AB hydrolase-1" evidence="8">
    <location>
        <begin position="70"/>
        <end position="335"/>
    </location>
</feature>
<dbReference type="Gene3D" id="3.40.50.1820">
    <property type="entry name" value="alpha/beta hydrolase"/>
    <property type="match status" value="1"/>
</dbReference>
<accession>A0AAW7XFA1</accession>
<sequence length="354" mass="40199">MKNLKLDAQQVQDELTELTQNLRKSQLTLNSLPDIDVASTPSHCIYKRDKLSLLYFESTQPKEDRASHPIFICYALVNRWYMIDLDPERSLLRSLLARGLDVYVLDWGYPDKADRFLDLDDYINDYLDDCIDQALAHSGSTELDLMGICQGGTFSLCYTALHPQKVRKLITAVTPVNFQTPDNMLQKLSQHTDIDLAVKTYGNIPGSFLNHVYSSLMPMRLGIQKNLNLPKHLTTTESALNYLRMEKWLYDCPDQAGEAFKEFITLFFRENRFVNGGLTIGGTDVNLSEIRHPILNIYGQHDHLVPADSSLALKAVCPHSQYSELLVKAGHIGVFVSRKAHKLVPDTIVKWLAE</sequence>
<keyword evidence="4" id="KW-0583">PHB biosynthesis</keyword>
<proteinExistence type="predicted"/>
<dbReference type="PANTHER" id="PTHR36837:SF2">
    <property type="entry name" value="POLY(3-HYDROXYALKANOATE) POLYMERASE SUBUNIT PHAC"/>
    <property type="match status" value="1"/>
</dbReference>
<comment type="pathway">
    <text evidence="1">Biopolymer metabolism; poly-(R)-3-hydroxybutanoate biosynthesis.</text>
</comment>
<dbReference type="AlphaFoldDB" id="A0AAW7XFA1"/>
<evidence type="ECO:0000256" key="3">
    <source>
        <dbReference type="ARBA" id="ARBA00022679"/>
    </source>
</evidence>
<evidence type="ECO:0000256" key="1">
    <source>
        <dbReference type="ARBA" id="ARBA00004683"/>
    </source>
</evidence>
<dbReference type="Proteomes" id="UP001169862">
    <property type="component" value="Unassembled WGS sequence"/>
</dbReference>
<dbReference type="NCBIfam" id="TIGR01836">
    <property type="entry name" value="PHA_synth_III_C"/>
    <property type="match status" value="1"/>
</dbReference>
<reference evidence="9" key="1">
    <citation type="submission" date="2023-07" db="EMBL/GenBank/DDBJ databases">
        <title>Genome content predicts the carbon catabolic preferences of heterotrophic bacteria.</title>
        <authorList>
            <person name="Gralka M."/>
        </authorList>
    </citation>
    <scope>NUCLEOTIDE SEQUENCE</scope>
    <source>
        <strain evidence="9">I2M16</strain>
    </source>
</reference>
<gene>
    <name evidence="9" type="primary">phaC</name>
    <name evidence="9" type="ORF">Q4490_02380</name>
</gene>
<evidence type="ECO:0000256" key="5">
    <source>
        <dbReference type="ARBA" id="ARBA00023315"/>
    </source>
</evidence>
<dbReference type="Pfam" id="PF00561">
    <property type="entry name" value="Abhydrolase_1"/>
    <property type="match status" value="1"/>
</dbReference>
<evidence type="ECO:0000256" key="6">
    <source>
        <dbReference type="ARBA" id="ARBA00033356"/>
    </source>
</evidence>
<dbReference type="GO" id="GO:0042619">
    <property type="term" value="P:poly-hydroxybutyrate biosynthetic process"/>
    <property type="evidence" value="ECO:0007669"/>
    <property type="project" value="UniProtKB-KW"/>
</dbReference>
<evidence type="ECO:0000259" key="8">
    <source>
        <dbReference type="Pfam" id="PF00561"/>
    </source>
</evidence>
<dbReference type="PANTHER" id="PTHR36837">
    <property type="entry name" value="POLY(3-HYDROXYALKANOATE) POLYMERASE SUBUNIT PHAC"/>
    <property type="match status" value="1"/>
</dbReference>
<evidence type="ECO:0000313" key="10">
    <source>
        <dbReference type="Proteomes" id="UP001169862"/>
    </source>
</evidence>
<keyword evidence="5" id="KW-0012">Acyltransferase</keyword>
<dbReference type="SUPFAM" id="SSF53474">
    <property type="entry name" value="alpha/beta-Hydrolases"/>
    <property type="match status" value="1"/>
</dbReference>
<comment type="caution">
    <text evidence="9">The sequence shown here is derived from an EMBL/GenBank/DDBJ whole genome shotgun (WGS) entry which is preliminary data.</text>
</comment>
<name>A0AAW7XFA1_9GAMM</name>
<evidence type="ECO:0000256" key="2">
    <source>
        <dbReference type="ARBA" id="ARBA00019065"/>
    </source>
</evidence>
<dbReference type="InterPro" id="IPR010125">
    <property type="entry name" value="PHA_synth_III_C"/>
</dbReference>
<evidence type="ECO:0000256" key="4">
    <source>
        <dbReference type="ARBA" id="ARBA00022752"/>
    </source>
</evidence>
<organism evidence="9 10">
    <name type="scientific">Neptunomonas phycophila</name>
    <dbReference type="NCBI Taxonomy" id="1572645"/>
    <lineage>
        <taxon>Bacteria</taxon>
        <taxon>Pseudomonadati</taxon>
        <taxon>Pseudomonadota</taxon>
        <taxon>Gammaproteobacteria</taxon>
        <taxon>Oceanospirillales</taxon>
        <taxon>Oceanospirillaceae</taxon>
        <taxon>Neptunomonas</taxon>
    </lineage>
</organism>
<dbReference type="RefSeq" id="WP_303548402.1">
    <property type="nucleotide sequence ID" value="NZ_JAUOPG010000001.1"/>
</dbReference>